<evidence type="ECO:0000313" key="1">
    <source>
        <dbReference type="EMBL" id="KFF40958.1"/>
    </source>
</evidence>
<reference evidence="1 2" key="1">
    <citation type="submission" date="2014-08" db="EMBL/GenBank/DDBJ databases">
        <title>Comparative genomics reveals surprising divergence of two closely related strains of uncultivated UCYN-A cyanobacteria.</title>
        <authorList>
            <person name="Bombar D."/>
            <person name="Heller P."/>
            <person name="Sanchez-Baracaldo P."/>
            <person name="Carter B.J."/>
            <person name="Zert J.P."/>
        </authorList>
    </citation>
    <scope>NUCLEOTIDE SEQUENCE [LARGE SCALE GENOMIC DNA]</scope>
</reference>
<dbReference type="InterPro" id="IPR047810">
    <property type="entry name" value="PatD-like"/>
</dbReference>
<gene>
    <name evidence="1" type="ORF">ucyna2_01224</name>
</gene>
<protein>
    <submittedName>
        <fullName evidence="1">Uncharacterized protein</fullName>
    </submittedName>
</protein>
<dbReference type="Proteomes" id="UP000028922">
    <property type="component" value="Unassembled WGS sequence"/>
</dbReference>
<organism evidence="1 2">
    <name type="scientific">Candidatus Atelocyanobacterium thalassa isolate SIO64986</name>
    <dbReference type="NCBI Taxonomy" id="1527444"/>
    <lineage>
        <taxon>Bacteria</taxon>
        <taxon>Bacillati</taxon>
        <taxon>Cyanobacteriota</taxon>
        <taxon>Cyanophyceae</taxon>
        <taxon>Oscillatoriophycideae</taxon>
        <taxon>Chroococcales</taxon>
        <taxon>Aphanothecaceae</taxon>
        <taxon>Candidatus Atelocyanobacterium</taxon>
        <taxon>Candidatus Atelocyanobacterium thalassae</taxon>
    </lineage>
</organism>
<dbReference type="AlphaFoldDB" id="A0A086CFJ4"/>
<dbReference type="NCBIfam" id="NF037954">
    <property type="entry name" value="het_cyst_PatD"/>
    <property type="match status" value="1"/>
</dbReference>
<name>A0A086CFJ4_9CHRO</name>
<dbReference type="EMBL" id="JPSP01000021">
    <property type="protein sequence ID" value="KFF40958.1"/>
    <property type="molecule type" value="Genomic_DNA"/>
</dbReference>
<evidence type="ECO:0000313" key="2">
    <source>
        <dbReference type="Proteomes" id="UP000028922"/>
    </source>
</evidence>
<comment type="caution">
    <text evidence="1">The sequence shown here is derived from an EMBL/GenBank/DDBJ whole genome shotgun (WGS) entry which is preliminary data.</text>
</comment>
<proteinExistence type="predicted"/>
<accession>A0A086CFJ4</accession>
<sequence length="120" mass="14488">MLSKYYKNFSEQLFLLQKQVVLENIDIIKIKIIFEQVKIIFHSKILDENMHIYLENNDKHTIIQSIQVEINKNLRLLETELLFLESSRQSETIDKRAGKIKQRVMKLRDYCKFINKQLCE</sequence>